<feature type="domain" description="DUF2207" evidence="2">
    <location>
        <begin position="64"/>
        <end position="243"/>
    </location>
</feature>
<evidence type="ECO:0000313" key="3">
    <source>
        <dbReference type="EMBL" id="MFC6887360.1"/>
    </source>
</evidence>
<proteinExistence type="predicted"/>
<feature type="signal peptide" evidence="1">
    <location>
        <begin position="1"/>
        <end position="42"/>
    </location>
</feature>
<accession>A0ABW2D425</accession>
<evidence type="ECO:0000313" key="4">
    <source>
        <dbReference type="Proteomes" id="UP001596380"/>
    </source>
</evidence>
<name>A0ABW2D425_9ACTN</name>
<feature type="chain" id="PRO_5045889584" evidence="1">
    <location>
        <begin position="43"/>
        <end position="355"/>
    </location>
</feature>
<evidence type="ECO:0000259" key="2">
    <source>
        <dbReference type="Pfam" id="PF09972"/>
    </source>
</evidence>
<keyword evidence="4" id="KW-1185">Reference proteome</keyword>
<dbReference type="EMBL" id="JBHSXS010000085">
    <property type="protein sequence ID" value="MFC6887360.1"/>
    <property type="molecule type" value="Genomic_DNA"/>
</dbReference>
<sequence>MPEVRARARGPVAAAGGSLLPAAALALLTLLLLMSAAPSARAEGTARTPARDAAGPAFDIDGERIPTYDVVLTIRPDGVLRVRETITYDFDRNGEHGIVRRVRYRDRNRLFAIRDVRTSSSTGAPARAKTLHLLHDVQISVGDRHRKVRGRQAYVIEYEVGGAFTPYSGHDELTWDALGTGWDVPIGEAAARVEAPVPLRRATCRAGEPPATVPCLRDRDGPYAIDFTQRGLRPHEGMTVRVKLPKGAVAVPPPVYASPHWDATWQGTTALALALGAVAAVARRPPGRRVGAVMIGAGAVLVAADAADDAVAHGPWAFSLGDLCLMGLALAIVGAGAVCAGRNGAQGATDTRWEE</sequence>
<reference evidence="4" key="1">
    <citation type="journal article" date="2019" name="Int. J. Syst. Evol. Microbiol.">
        <title>The Global Catalogue of Microorganisms (GCM) 10K type strain sequencing project: providing services to taxonomists for standard genome sequencing and annotation.</title>
        <authorList>
            <consortium name="The Broad Institute Genomics Platform"/>
            <consortium name="The Broad Institute Genome Sequencing Center for Infectious Disease"/>
            <person name="Wu L."/>
            <person name="Ma J."/>
        </authorList>
    </citation>
    <scope>NUCLEOTIDE SEQUENCE [LARGE SCALE GENOMIC DNA]</scope>
    <source>
        <strain evidence="4">JCM 3369</strain>
    </source>
</reference>
<dbReference type="InterPro" id="IPR018702">
    <property type="entry name" value="DUF2207"/>
</dbReference>
<dbReference type="RefSeq" id="WP_378064227.1">
    <property type="nucleotide sequence ID" value="NZ_JBHSXS010000085.1"/>
</dbReference>
<dbReference type="Pfam" id="PF09972">
    <property type="entry name" value="DUF2207"/>
    <property type="match status" value="1"/>
</dbReference>
<dbReference type="Proteomes" id="UP001596380">
    <property type="component" value="Unassembled WGS sequence"/>
</dbReference>
<protein>
    <submittedName>
        <fullName evidence="3">DUF2207 domain-containing protein</fullName>
    </submittedName>
</protein>
<gene>
    <name evidence="3" type="ORF">ACFQKB_46885</name>
</gene>
<organism evidence="3 4">
    <name type="scientific">Actinomadura yumaensis</name>
    <dbReference type="NCBI Taxonomy" id="111807"/>
    <lineage>
        <taxon>Bacteria</taxon>
        <taxon>Bacillati</taxon>
        <taxon>Actinomycetota</taxon>
        <taxon>Actinomycetes</taxon>
        <taxon>Streptosporangiales</taxon>
        <taxon>Thermomonosporaceae</taxon>
        <taxon>Actinomadura</taxon>
    </lineage>
</organism>
<comment type="caution">
    <text evidence="3">The sequence shown here is derived from an EMBL/GenBank/DDBJ whole genome shotgun (WGS) entry which is preliminary data.</text>
</comment>
<evidence type="ECO:0000256" key="1">
    <source>
        <dbReference type="SAM" id="SignalP"/>
    </source>
</evidence>
<keyword evidence="1" id="KW-0732">Signal</keyword>